<comment type="caution">
    <text evidence="17">The sequence shown here is derived from an EMBL/GenBank/DDBJ whole genome shotgun (WGS) entry which is preliminary data.</text>
</comment>
<proteinExistence type="inferred from homology"/>
<evidence type="ECO:0000256" key="3">
    <source>
        <dbReference type="ARBA" id="ARBA00004906"/>
    </source>
</evidence>
<keyword evidence="9" id="KW-0833">Ubl conjugation pathway</keyword>
<evidence type="ECO:0000256" key="15">
    <source>
        <dbReference type="SAM" id="Phobius"/>
    </source>
</evidence>
<protein>
    <recommendedName>
        <fullName evidence="4">RING-type E3 ubiquitin transferase</fullName>
        <ecNumber evidence="4">2.3.2.27</ecNumber>
    </recommendedName>
</protein>
<feature type="transmembrane region" description="Helical" evidence="15">
    <location>
        <begin position="65"/>
        <end position="90"/>
    </location>
</feature>
<evidence type="ECO:0000256" key="8">
    <source>
        <dbReference type="ARBA" id="ARBA00022771"/>
    </source>
</evidence>
<sequence>MATRHRKLFPNQTSTTYCQENCDSTSCTYACYPFYPDLYSASPASSTPPPPAISAVDQSNKNQQFAFYVVIMVSVLTSLFLLLSYYAIIIKYRTDRNSRRVNRQIHSDSQDFGDQNENPHDDHDHPTWLIRTVGLQQAIINSIAICKYKKNEGLVEGAECAVCLGEFQEDEILRLLPKCSHAFHISCIDTWLRSHTNCPLCRAMIVSESVNTNTFLVEQGFENSQNLSQVVDTQVEISEVGGELGENSCINEGHGLDEEDDHQSKETLLNKSVVWSSESGFLRMASNLGGDHVIVNVQHEIQQSTRDKERWQKIPLGECSRAGHCELTER</sequence>
<dbReference type="EMBL" id="JBAMMX010000006">
    <property type="protein sequence ID" value="KAK6938119.1"/>
    <property type="molecule type" value="Genomic_DNA"/>
</dbReference>
<comment type="pathway">
    <text evidence="3">Protein modification; protein ubiquitination.</text>
</comment>
<dbReference type="Proteomes" id="UP001370490">
    <property type="component" value="Unassembled WGS sequence"/>
</dbReference>
<name>A0AAN8VUP3_9MAGN</name>
<accession>A0AAN8VUP3</accession>
<keyword evidence="11 15" id="KW-1133">Transmembrane helix</keyword>
<evidence type="ECO:0000256" key="10">
    <source>
        <dbReference type="ARBA" id="ARBA00022833"/>
    </source>
</evidence>
<evidence type="ECO:0000259" key="16">
    <source>
        <dbReference type="PROSITE" id="PS50089"/>
    </source>
</evidence>
<dbReference type="InterPro" id="IPR044600">
    <property type="entry name" value="ATL1/ATL16-like"/>
</dbReference>
<dbReference type="PROSITE" id="PS50089">
    <property type="entry name" value="ZF_RING_2"/>
    <property type="match status" value="1"/>
</dbReference>
<gene>
    <name evidence="17" type="ORF">RJ641_031627</name>
</gene>
<evidence type="ECO:0000256" key="5">
    <source>
        <dbReference type="ARBA" id="ARBA00022679"/>
    </source>
</evidence>
<comment type="subcellular location">
    <subcellularLocation>
        <location evidence="2">Membrane</location>
        <topology evidence="2">Single-pass membrane protein</topology>
    </subcellularLocation>
</comment>
<evidence type="ECO:0000256" key="6">
    <source>
        <dbReference type="ARBA" id="ARBA00022692"/>
    </source>
</evidence>
<dbReference type="AlphaFoldDB" id="A0AAN8VUP3"/>
<evidence type="ECO:0000256" key="1">
    <source>
        <dbReference type="ARBA" id="ARBA00000900"/>
    </source>
</evidence>
<keyword evidence="6 15" id="KW-0812">Transmembrane</keyword>
<feature type="domain" description="RING-type" evidence="16">
    <location>
        <begin position="160"/>
        <end position="202"/>
    </location>
</feature>
<evidence type="ECO:0000256" key="14">
    <source>
        <dbReference type="PROSITE-ProRule" id="PRU00175"/>
    </source>
</evidence>
<comment type="catalytic activity">
    <reaction evidence="1">
        <text>S-ubiquitinyl-[E2 ubiquitin-conjugating enzyme]-L-cysteine + [acceptor protein]-L-lysine = [E2 ubiquitin-conjugating enzyme]-L-cysteine + N(6)-ubiquitinyl-[acceptor protein]-L-lysine.</text>
        <dbReference type="EC" id="2.3.2.27"/>
    </reaction>
</comment>
<dbReference type="InterPro" id="IPR013083">
    <property type="entry name" value="Znf_RING/FYVE/PHD"/>
</dbReference>
<keyword evidence="12 15" id="KW-0472">Membrane</keyword>
<comment type="similarity">
    <text evidence="13">Belongs to the RING-type zinc finger family. ATL subfamily.</text>
</comment>
<evidence type="ECO:0000256" key="2">
    <source>
        <dbReference type="ARBA" id="ARBA00004167"/>
    </source>
</evidence>
<dbReference type="GO" id="GO:0061630">
    <property type="term" value="F:ubiquitin protein ligase activity"/>
    <property type="evidence" value="ECO:0007669"/>
    <property type="project" value="UniProtKB-EC"/>
</dbReference>
<evidence type="ECO:0000313" key="17">
    <source>
        <dbReference type="EMBL" id="KAK6938119.1"/>
    </source>
</evidence>
<evidence type="ECO:0000256" key="12">
    <source>
        <dbReference type="ARBA" id="ARBA00023136"/>
    </source>
</evidence>
<dbReference type="PANTHER" id="PTHR46913:SF19">
    <property type="entry name" value="RING-TYPE E3 UBIQUITIN TRANSFERASE"/>
    <property type="match status" value="1"/>
</dbReference>
<dbReference type="SMART" id="SM00184">
    <property type="entry name" value="RING"/>
    <property type="match status" value="1"/>
</dbReference>
<dbReference type="FunFam" id="3.30.40.10:FF:000233">
    <property type="entry name" value="RING-H2 finger protein ATL54"/>
    <property type="match status" value="1"/>
</dbReference>
<evidence type="ECO:0000256" key="11">
    <source>
        <dbReference type="ARBA" id="ARBA00022989"/>
    </source>
</evidence>
<dbReference type="InterPro" id="IPR001841">
    <property type="entry name" value="Znf_RING"/>
</dbReference>
<dbReference type="CDD" id="cd16461">
    <property type="entry name" value="RING-H2_EL5-like"/>
    <property type="match status" value="1"/>
</dbReference>
<dbReference type="Gene3D" id="3.30.40.10">
    <property type="entry name" value="Zinc/RING finger domain, C3HC4 (zinc finger)"/>
    <property type="match status" value="1"/>
</dbReference>
<keyword evidence="5" id="KW-0808">Transferase</keyword>
<evidence type="ECO:0000256" key="13">
    <source>
        <dbReference type="ARBA" id="ARBA00024209"/>
    </source>
</evidence>
<dbReference type="GO" id="GO:0008270">
    <property type="term" value="F:zinc ion binding"/>
    <property type="evidence" value="ECO:0007669"/>
    <property type="project" value="UniProtKB-KW"/>
</dbReference>
<dbReference type="PANTHER" id="PTHR46913">
    <property type="entry name" value="RING-H2 FINGER PROTEIN ATL16"/>
    <property type="match status" value="1"/>
</dbReference>
<evidence type="ECO:0000256" key="9">
    <source>
        <dbReference type="ARBA" id="ARBA00022786"/>
    </source>
</evidence>
<dbReference type="EC" id="2.3.2.27" evidence="4"/>
<keyword evidence="7" id="KW-0479">Metal-binding</keyword>
<organism evidence="17 18">
    <name type="scientific">Dillenia turbinata</name>
    <dbReference type="NCBI Taxonomy" id="194707"/>
    <lineage>
        <taxon>Eukaryota</taxon>
        <taxon>Viridiplantae</taxon>
        <taxon>Streptophyta</taxon>
        <taxon>Embryophyta</taxon>
        <taxon>Tracheophyta</taxon>
        <taxon>Spermatophyta</taxon>
        <taxon>Magnoliopsida</taxon>
        <taxon>eudicotyledons</taxon>
        <taxon>Gunneridae</taxon>
        <taxon>Pentapetalae</taxon>
        <taxon>Dilleniales</taxon>
        <taxon>Dilleniaceae</taxon>
        <taxon>Dillenia</taxon>
    </lineage>
</organism>
<keyword evidence="18" id="KW-1185">Reference proteome</keyword>
<dbReference type="SUPFAM" id="SSF57850">
    <property type="entry name" value="RING/U-box"/>
    <property type="match status" value="1"/>
</dbReference>
<dbReference type="GO" id="GO:0016567">
    <property type="term" value="P:protein ubiquitination"/>
    <property type="evidence" value="ECO:0007669"/>
    <property type="project" value="InterPro"/>
</dbReference>
<dbReference type="Pfam" id="PF13639">
    <property type="entry name" value="zf-RING_2"/>
    <property type="match status" value="1"/>
</dbReference>
<keyword evidence="10" id="KW-0862">Zinc</keyword>
<evidence type="ECO:0000256" key="4">
    <source>
        <dbReference type="ARBA" id="ARBA00012483"/>
    </source>
</evidence>
<dbReference type="GO" id="GO:0016020">
    <property type="term" value="C:membrane"/>
    <property type="evidence" value="ECO:0007669"/>
    <property type="project" value="UniProtKB-SubCell"/>
</dbReference>
<reference evidence="17 18" key="1">
    <citation type="submission" date="2023-12" db="EMBL/GenBank/DDBJ databases">
        <title>A high-quality genome assembly for Dillenia turbinata (Dilleniales).</title>
        <authorList>
            <person name="Chanderbali A."/>
        </authorList>
    </citation>
    <scope>NUCLEOTIDE SEQUENCE [LARGE SCALE GENOMIC DNA]</scope>
    <source>
        <strain evidence="17">LSX21</strain>
        <tissue evidence="17">Leaf</tissue>
    </source>
</reference>
<evidence type="ECO:0000313" key="18">
    <source>
        <dbReference type="Proteomes" id="UP001370490"/>
    </source>
</evidence>
<evidence type="ECO:0000256" key="7">
    <source>
        <dbReference type="ARBA" id="ARBA00022723"/>
    </source>
</evidence>
<keyword evidence="8 14" id="KW-0863">Zinc-finger</keyword>